<dbReference type="AlphaFoldDB" id="A0A937X5A1"/>
<dbReference type="PANTHER" id="PTHR43384">
    <property type="entry name" value="SEPTUM SITE-DETERMINING PROTEIN MIND HOMOLOG, CHLOROPLASTIC-RELATED"/>
    <property type="match status" value="1"/>
</dbReference>
<dbReference type="Proteomes" id="UP000703893">
    <property type="component" value="Unassembled WGS sequence"/>
</dbReference>
<dbReference type="SUPFAM" id="SSF52540">
    <property type="entry name" value="P-loop containing nucleoside triphosphate hydrolases"/>
    <property type="match status" value="1"/>
</dbReference>
<name>A0A937X5A1_9BACT</name>
<comment type="caution">
    <text evidence="3">The sequence shown here is derived from an EMBL/GenBank/DDBJ whole genome shotgun (WGS) entry which is preliminary data.</text>
</comment>
<sequence length="180" mass="19283">MAQLASLDQGVLQQTVSQLSGLETAADLILVDTGAGISNNVLGFVLAAPEVVVVTTPEPTAIVDAYGIIKTLDARNRDARINLVVNMVESESEARSVFAKVSGIIERFLTVRVSLLGWVEKDGNVGRSVLQQQPFLRAYPYTVASKRVNMLAGAILAQDATPAAPQREGFFAKLGRVLFK</sequence>
<evidence type="ECO:0000313" key="4">
    <source>
        <dbReference type="Proteomes" id="UP000703893"/>
    </source>
</evidence>
<reference evidence="3 4" key="1">
    <citation type="submission" date="2019-03" db="EMBL/GenBank/DDBJ databases">
        <title>Lake Tanganyika Metagenome-Assembled Genomes (MAGs).</title>
        <authorList>
            <person name="Tran P."/>
        </authorList>
    </citation>
    <scope>NUCLEOTIDE SEQUENCE [LARGE SCALE GENOMIC DNA]</scope>
    <source>
        <strain evidence="3">K_DeepCast_65m_m2_236</strain>
    </source>
</reference>
<organism evidence="3 4">
    <name type="scientific">Candidatus Tanganyikabacteria bacterium</name>
    <dbReference type="NCBI Taxonomy" id="2961651"/>
    <lineage>
        <taxon>Bacteria</taxon>
        <taxon>Bacillati</taxon>
        <taxon>Candidatus Sericytochromatia</taxon>
        <taxon>Candidatus Tanganyikabacteria</taxon>
    </lineage>
</organism>
<dbReference type="InterPro" id="IPR050625">
    <property type="entry name" value="ParA/MinD_ATPase"/>
</dbReference>
<dbReference type="Gene3D" id="3.40.50.300">
    <property type="entry name" value="P-loop containing nucleotide triphosphate hydrolases"/>
    <property type="match status" value="1"/>
</dbReference>
<accession>A0A937X5A1</accession>
<dbReference type="InterPro" id="IPR027417">
    <property type="entry name" value="P-loop_NTPase"/>
</dbReference>
<evidence type="ECO:0000313" key="3">
    <source>
        <dbReference type="EMBL" id="MBM3274440.1"/>
    </source>
</evidence>
<dbReference type="GO" id="GO:0016887">
    <property type="term" value="F:ATP hydrolysis activity"/>
    <property type="evidence" value="ECO:0007669"/>
    <property type="project" value="TreeGrafter"/>
</dbReference>
<dbReference type="GO" id="GO:0005524">
    <property type="term" value="F:ATP binding"/>
    <property type="evidence" value="ECO:0007669"/>
    <property type="project" value="UniProtKB-KW"/>
</dbReference>
<dbReference type="GO" id="GO:0005829">
    <property type="term" value="C:cytosol"/>
    <property type="evidence" value="ECO:0007669"/>
    <property type="project" value="TreeGrafter"/>
</dbReference>
<dbReference type="EMBL" id="VGJX01000215">
    <property type="protein sequence ID" value="MBM3274440.1"/>
    <property type="molecule type" value="Genomic_DNA"/>
</dbReference>
<dbReference type="PANTHER" id="PTHR43384:SF4">
    <property type="entry name" value="CELLULOSE BIOSYNTHESIS PROTEIN BCSQ-RELATED"/>
    <property type="match status" value="1"/>
</dbReference>
<protein>
    <recommendedName>
        <fullName evidence="5">Flagellar synthesis regulator FleN</fullName>
    </recommendedName>
</protein>
<evidence type="ECO:0000256" key="1">
    <source>
        <dbReference type="ARBA" id="ARBA00022741"/>
    </source>
</evidence>
<evidence type="ECO:0000256" key="2">
    <source>
        <dbReference type="ARBA" id="ARBA00022840"/>
    </source>
</evidence>
<dbReference type="GO" id="GO:0051782">
    <property type="term" value="P:negative regulation of cell division"/>
    <property type="evidence" value="ECO:0007669"/>
    <property type="project" value="TreeGrafter"/>
</dbReference>
<gene>
    <name evidence="3" type="ORF">FJZ00_04770</name>
</gene>
<dbReference type="GO" id="GO:0009898">
    <property type="term" value="C:cytoplasmic side of plasma membrane"/>
    <property type="evidence" value="ECO:0007669"/>
    <property type="project" value="TreeGrafter"/>
</dbReference>
<keyword evidence="2" id="KW-0067">ATP-binding</keyword>
<keyword evidence="1" id="KW-0547">Nucleotide-binding</keyword>
<proteinExistence type="predicted"/>
<evidence type="ECO:0008006" key="5">
    <source>
        <dbReference type="Google" id="ProtNLM"/>
    </source>
</evidence>